<reference evidence="1 2" key="1">
    <citation type="submission" date="2023-07" db="EMBL/GenBank/DDBJ databases">
        <title>Genomic Encyclopedia of Type Strains, Phase IV (KMG-IV): sequencing the most valuable type-strain genomes for metagenomic binning, comparative biology and taxonomic classification.</title>
        <authorList>
            <person name="Goeker M."/>
        </authorList>
    </citation>
    <scope>NUCLEOTIDE SEQUENCE [LARGE SCALE GENOMIC DNA]</scope>
    <source>
        <strain evidence="1 2">DSM 15448</strain>
    </source>
</reference>
<organism evidence="1 2">
    <name type="scientific">Alkalibacillus filiformis</name>
    <dbReference type="NCBI Taxonomy" id="200990"/>
    <lineage>
        <taxon>Bacteria</taxon>
        <taxon>Bacillati</taxon>
        <taxon>Bacillota</taxon>
        <taxon>Bacilli</taxon>
        <taxon>Bacillales</taxon>
        <taxon>Bacillaceae</taxon>
        <taxon>Alkalibacillus</taxon>
    </lineage>
</organism>
<dbReference type="Pfam" id="PF13798">
    <property type="entry name" value="PCYCGC"/>
    <property type="match status" value="1"/>
</dbReference>
<proteinExistence type="predicted"/>
<evidence type="ECO:0000313" key="1">
    <source>
        <dbReference type="EMBL" id="MDQ0352791.1"/>
    </source>
</evidence>
<keyword evidence="2" id="KW-1185">Reference proteome</keyword>
<comment type="caution">
    <text evidence="1">The sequence shown here is derived from an EMBL/GenBank/DDBJ whole genome shotgun (WGS) entry which is preliminary data.</text>
</comment>
<name>A0ABU0DWF4_9BACI</name>
<dbReference type="EMBL" id="JAUSUP010000014">
    <property type="protein sequence ID" value="MDQ0352791.1"/>
    <property type="molecule type" value="Genomic_DNA"/>
</dbReference>
<protein>
    <submittedName>
        <fullName evidence="1">Uncharacterized protein</fullName>
    </submittedName>
</protein>
<sequence length="33" mass="3821">MHDEGYDIVEIREAIDAQYEDTDLEPTPTPMPE</sequence>
<gene>
    <name evidence="1" type="ORF">J2R98_002642</name>
</gene>
<accession>A0ABU0DWF4</accession>
<evidence type="ECO:0000313" key="2">
    <source>
        <dbReference type="Proteomes" id="UP001236723"/>
    </source>
</evidence>
<dbReference type="InterPro" id="IPR025673">
    <property type="entry name" value="PCYCGC"/>
</dbReference>
<dbReference type="Proteomes" id="UP001236723">
    <property type="component" value="Unassembled WGS sequence"/>
</dbReference>